<dbReference type="Pfam" id="PF00775">
    <property type="entry name" value="Dioxygenase_C"/>
    <property type="match status" value="1"/>
</dbReference>
<sequence length="388" mass="41144">MVNFNPALLSLALSLFAGDVLAHPGHSGTAETKQRSEYMATAKHTSLDHCAAKMKARGTHDQAIARRDAMVEKLRKERGIEKKEHLRARDITDVLNTDHESNLTGITVDTDPGVLFGSVPSCILSPEVTEGPYYVSGETVRSNVIDGQDGVPLYVDIQVVDSITCEPLSNVAIDFWHCNSTGVYGGVVASNNGNEADTANLQNKMLRGIQYSDEEGVLGFETIVPGHYTGRTNHIHVLSQLNSTTLPNGTVTAGQISHVGQLFFDQSLLSLVEAVEPYASNTQVQLLNSEDSIMVQESLTSDPVVEYVLLSDTVADGIFSWINFGIDTSINKTVSAAASCYADGCVANEAGGAGAPGGGGGIFPSGFPTGLFPTGFLPSTLAPRATQL</sequence>
<comment type="caution">
    <text evidence="3">The sequence shown here is derived from an EMBL/GenBank/DDBJ whole genome shotgun (WGS) entry which is preliminary data.</text>
</comment>
<dbReference type="SUPFAM" id="SSF49482">
    <property type="entry name" value="Aromatic compound dioxygenase"/>
    <property type="match status" value="1"/>
</dbReference>
<dbReference type="EMBL" id="ML978719">
    <property type="protein sequence ID" value="KAF2087561.1"/>
    <property type="molecule type" value="Genomic_DNA"/>
</dbReference>
<dbReference type="Gene3D" id="2.60.130.10">
    <property type="entry name" value="Aromatic compound dioxygenase"/>
    <property type="match status" value="1"/>
</dbReference>
<protein>
    <submittedName>
        <fullName evidence="3">Aromatic compound dioxygenase</fullName>
    </submittedName>
</protein>
<dbReference type="AlphaFoldDB" id="A0A9P4HXV8"/>
<dbReference type="CDD" id="cd03457">
    <property type="entry name" value="intradiol_dioxygenase_like"/>
    <property type="match status" value="1"/>
</dbReference>
<feature type="domain" description="Intradiol ring-cleavage dioxygenases" evidence="2">
    <location>
        <begin position="130"/>
        <end position="232"/>
    </location>
</feature>
<organism evidence="3 4">
    <name type="scientific">Saccharata proteae CBS 121410</name>
    <dbReference type="NCBI Taxonomy" id="1314787"/>
    <lineage>
        <taxon>Eukaryota</taxon>
        <taxon>Fungi</taxon>
        <taxon>Dikarya</taxon>
        <taxon>Ascomycota</taxon>
        <taxon>Pezizomycotina</taxon>
        <taxon>Dothideomycetes</taxon>
        <taxon>Dothideomycetes incertae sedis</taxon>
        <taxon>Botryosphaeriales</taxon>
        <taxon>Saccharataceae</taxon>
        <taxon>Saccharata</taxon>
    </lineage>
</organism>
<name>A0A9P4HXV8_9PEZI</name>
<proteinExistence type="predicted"/>
<dbReference type="PANTHER" id="PTHR34315">
    <property type="match status" value="1"/>
</dbReference>
<dbReference type="PANTHER" id="PTHR34315:SF1">
    <property type="entry name" value="INTRADIOL RING-CLEAVAGE DIOXYGENASES DOMAIN-CONTAINING PROTEIN-RELATED"/>
    <property type="match status" value="1"/>
</dbReference>
<dbReference type="GO" id="GO:0016702">
    <property type="term" value="F:oxidoreductase activity, acting on single donors with incorporation of molecular oxygen, incorporation of two atoms of oxygen"/>
    <property type="evidence" value="ECO:0007669"/>
    <property type="project" value="InterPro"/>
</dbReference>
<keyword evidence="3" id="KW-0223">Dioxygenase</keyword>
<evidence type="ECO:0000313" key="3">
    <source>
        <dbReference type="EMBL" id="KAF2087561.1"/>
    </source>
</evidence>
<dbReference type="OrthoDB" id="121380at2759"/>
<accession>A0A9P4HXV8</accession>
<gene>
    <name evidence="3" type="ORF">K490DRAFT_65391</name>
</gene>
<feature type="signal peptide" evidence="1">
    <location>
        <begin position="1"/>
        <end position="22"/>
    </location>
</feature>
<feature type="chain" id="PRO_5040198512" evidence="1">
    <location>
        <begin position="23"/>
        <end position="388"/>
    </location>
</feature>
<keyword evidence="4" id="KW-1185">Reference proteome</keyword>
<evidence type="ECO:0000313" key="4">
    <source>
        <dbReference type="Proteomes" id="UP000799776"/>
    </source>
</evidence>
<keyword evidence="3" id="KW-0560">Oxidoreductase</keyword>
<dbReference type="InterPro" id="IPR015889">
    <property type="entry name" value="Intradiol_dOase_core"/>
</dbReference>
<reference evidence="3" key="1">
    <citation type="journal article" date="2020" name="Stud. Mycol.">
        <title>101 Dothideomycetes genomes: a test case for predicting lifestyles and emergence of pathogens.</title>
        <authorList>
            <person name="Haridas S."/>
            <person name="Albert R."/>
            <person name="Binder M."/>
            <person name="Bloem J."/>
            <person name="Labutti K."/>
            <person name="Salamov A."/>
            <person name="Andreopoulos B."/>
            <person name="Baker S."/>
            <person name="Barry K."/>
            <person name="Bills G."/>
            <person name="Bluhm B."/>
            <person name="Cannon C."/>
            <person name="Castanera R."/>
            <person name="Culley D."/>
            <person name="Daum C."/>
            <person name="Ezra D."/>
            <person name="Gonzalez J."/>
            <person name="Henrissat B."/>
            <person name="Kuo A."/>
            <person name="Liang C."/>
            <person name="Lipzen A."/>
            <person name="Lutzoni F."/>
            <person name="Magnuson J."/>
            <person name="Mondo S."/>
            <person name="Nolan M."/>
            <person name="Ohm R."/>
            <person name="Pangilinan J."/>
            <person name="Park H.-J."/>
            <person name="Ramirez L."/>
            <person name="Alfaro M."/>
            <person name="Sun H."/>
            <person name="Tritt A."/>
            <person name="Yoshinaga Y."/>
            <person name="Zwiers L.-H."/>
            <person name="Turgeon B."/>
            <person name="Goodwin S."/>
            <person name="Spatafora J."/>
            <person name="Crous P."/>
            <person name="Grigoriev I."/>
        </authorList>
    </citation>
    <scope>NUCLEOTIDE SEQUENCE</scope>
    <source>
        <strain evidence="3">CBS 121410</strain>
    </source>
</reference>
<evidence type="ECO:0000259" key="2">
    <source>
        <dbReference type="Pfam" id="PF00775"/>
    </source>
</evidence>
<evidence type="ECO:0000256" key="1">
    <source>
        <dbReference type="SAM" id="SignalP"/>
    </source>
</evidence>
<dbReference type="Proteomes" id="UP000799776">
    <property type="component" value="Unassembled WGS sequence"/>
</dbReference>
<dbReference type="InterPro" id="IPR000627">
    <property type="entry name" value="Intradiol_dOase_C"/>
</dbReference>
<dbReference type="GO" id="GO:0008199">
    <property type="term" value="F:ferric iron binding"/>
    <property type="evidence" value="ECO:0007669"/>
    <property type="project" value="InterPro"/>
</dbReference>
<keyword evidence="1" id="KW-0732">Signal</keyword>